<dbReference type="InterPro" id="IPR003325">
    <property type="entry name" value="TerD"/>
</dbReference>
<gene>
    <name evidence="1" type="ORF">JK358_01780</name>
</gene>
<keyword evidence="2" id="KW-1185">Reference proteome</keyword>
<proteinExistence type="predicted"/>
<name>A0ABS1LXN1_9NOCA</name>
<dbReference type="CDD" id="cd06974">
    <property type="entry name" value="TerD_like"/>
    <property type="match status" value="1"/>
</dbReference>
<evidence type="ECO:0000313" key="2">
    <source>
        <dbReference type="Proteomes" id="UP000602198"/>
    </source>
</evidence>
<reference evidence="1 2" key="1">
    <citation type="submission" date="2021-01" db="EMBL/GenBank/DDBJ databases">
        <title>WGS of actinomycetes isolated from Thailand.</title>
        <authorList>
            <person name="Thawai C."/>
        </authorList>
    </citation>
    <scope>NUCLEOTIDE SEQUENCE [LARGE SCALE GENOMIC DNA]</scope>
    <source>
        <strain evidence="1 2">LPG 2</strain>
    </source>
</reference>
<dbReference type="Gene3D" id="2.60.60.30">
    <property type="entry name" value="sav2460 like domains"/>
    <property type="match status" value="1"/>
</dbReference>
<evidence type="ECO:0000313" key="1">
    <source>
        <dbReference type="EMBL" id="MBL1073117.1"/>
    </source>
</evidence>
<sequence>MTYQQPGGGVNLGKVTLSKAEPSVSLTKPGDRQGVMRVNLNWSQGVKRGLFRRSNAVDLDLGCLWELTDGRKGVIQALGNSFGQLQQPPFILLDGDDRTGQAAGGENMHINLDQPGIFRRVLIFAYIYEGVPNWASADGVVTLYPTAGPQVEVRLDSPVNDARSCAVALLENIGGGLQVRREVQYINGSQSAIDKAYNWGLNWTPGRK</sequence>
<dbReference type="RefSeq" id="WP_201942611.1">
    <property type="nucleotide sequence ID" value="NZ_JAERRJ010000001.1"/>
</dbReference>
<accession>A0ABS1LXN1</accession>
<protein>
    <submittedName>
        <fullName evidence="1">Tellurium resistance</fullName>
    </submittedName>
</protein>
<comment type="caution">
    <text evidence="1">The sequence shown here is derived from an EMBL/GenBank/DDBJ whole genome shotgun (WGS) entry which is preliminary data.</text>
</comment>
<dbReference type="EMBL" id="JAERRJ010000001">
    <property type="protein sequence ID" value="MBL1073117.1"/>
    <property type="molecule type" value="Genomic_DNA"/>
</dbReference>
<dbReference type="Proteomes" id="UP000602198">
    <property type="component" value="Unassembled WGS sequence"/>
</dbReference>
<organism evidence="1 2">
    <name type="scientific">Nocardia acididurans</name>
    <dbReference type="NCBI Taxonomy" id="2802282"/>
    <lineage>
        <taxon>Bacteria</taxon>
        <taxon>Bacillati</taxon>
        <taxon>Actinomycetota</taxon>
        <taxon>Actinomycetes</taxon>
        <taxon>Mycobacteriales</taxon>
        <taxon>Nocardiaceae</taxon>
        <taxon>Nocardia</taxon>
    </lineage>
</organism>